<protein>
    <recommendedName>
        <fullName evidence="3">DUF4238 domain-containing protein</fullName>
    </recommendedName>
</protein>
<comment type="caution">
    <text evidence="2">The sequence shown here is derived from an EMBL/GenBank/DDBJ whole genome shotgun (WGS) entry which is preliminary data.</text>
</comment>
<accession>A0A626YMA1</accession>
<evidence type="ECO:0000313" key="1">
    <source>
        <dbReference type="EMBL" id="ECQ7807401.1"/>
    </source>
</evidence>
<organism evidence="2">
    <name type="scientific">Salmonella enterica</name>
    <name type="common">Salmonella choleraesuis</name>
    <dbReference type="NCBI Taxonomy" id="28901"/>
    <lineage>
        <taxon>Bacteria</taxon>
        <taxon>Pseudomonadati</taxon>
        <taxon>Pseudomonadota</taxon>
        <taxon>Gammaproteobacteria</taxon>
        <taxon>Enterobacterales</taxon>
        <taxon>Enterobacteriaceae</taxon>
        <taxon>Salmonella</taxon>
    </lineage>
</organism>
<gene>
    <name evidence="2" type="ORF">A6J25_16825</name>
    <name evidence="1" type="ORF">F0Z77_14745</name>
</gene>
<dbReference type="EMBL" id="AAKCWS010000024">
    <property type="protein sequence ID" value="ECQ7807401.1"/>
    <property type="molecule type" value="Genomic_DNA"/>
</dbReference>
<dbReference type="EMBL" id="AALNJJ010000032">
    <property type="protein sequence ID" value="EDB4032148.1"/>
    <property type="molecule type" value="Genomic_DNA"/>
</dbReference>
<name>A0A626YMA1_SALER</name>
<reference evidence="2" key="1">
    <citation type="submission" date="2018-07" db="EMBL/GenBank/DDBJ databases">
        <authorList>
            <consortium name="PulseNet: The National Subtyping Network for Foodborne Disease Surveillance"/>
            <person name="Tarr C.L."/>
            <person name="Trees E."/>
            <person name="Katz L.S."/>
            <person name="Carleton-Romer H.A."/>
            <person name="Stroika S."/>
            <person name="Kucerova Z."/>
            <person name="Roache K.F."/>
            <person name="Sabol A.L."/>
            <person name="Besser J."/>
            <person name="Gerner-Smidt P."/>
        </authorList>
    </citation>
    <scope>NUCLEOTIDE SEQUENCE</scope>
    <source>
        <strain evidence="2">PNUSAS001905</strain>
        <strain evidence="1">PNUSAS076849</strain>
    </source>
</reference>
<evidence type="ECO:0000313" key="2">
    <source>
        <dbReference type="EMBL" id="EDB4032148.1"/>
    </source>
</evidence>
<proteinExistence type="predicted"/>
<dbReference type="AlphaFoldDB" id="A0A626YMA1"/>
<evidence type="ECO:0008006" key="3">
    <source>
        <dbReference type="Google" id="ProtNLM"/>
    </source>
</evidence>
<sequence length="263" mass="30281">MIKKKKTKKSGVCQLTGDFGPFQRSHILPKAVTKLSDNGERYRETSLNTRPVWRSNSWYDYNLVTAKGEKILSEIDDLAISELRKHKLIWSGFGPKWKNSPTSYRLDEPVRTLSGLNTKLVRLFFISLLWRAAASQREEMSDIYLPQQELDVLKLMIVRKESGEPGFLPMYINQISNIGVHHNRTPVYERQVIGDIEVDTFRFYFEGLICHIVHSYDGDIIKGLEPVFIDASSELLVITHKFEDSRAFSDLKEVISSSFDECS</sequence>